<reference evidence="3" key="1">
    <citation type="journal article" date="2024" name="Algal Res.">
        <title>Biochemical, toxicological and genomic investigation of a high-biomass producing Limnothrix strain isolated from Italian shallow drinking water reservoir.</title>
        <authorList>
            <person name="Simonazzi M."/>
            <person name="Shishido T.K."/>
            <person name="Delbaje E."/>
            <person name="Wahlsten M."/>
            <person name="Fewer D.P."/>
            <person name="Sivonen K."/>
            <person name="Pezzolesi L."/>
            <person name="Pistocchi R."/>
        </authorList>
    </citation>
    <scope>NUCLEOTIDE SEQUENCE [LARGE SCALE GENOMIC DNA]</scope>
    <source>
        <strain evidence="3">LRLZ20PSL1</strain>
    </source>
</reference>
<comment type="caution">
    <text evidence="2">The sequence shown here is derived from an EMBL/GenBank/DDBJ whole genome shotgun (WGS) entry which is preliminary data.</text>
</comment>
<evidence type="ECO:0000256" key="1">
    <source>
        <dbReference type="SAM" id="Phobius"/>
    </source>
</evidence>
<keyword evidence="1" id="KW-0472">Membrane</keyword>
<organism evidence="2 3">
    <name type="scientific">Limnothrix redekei LRLZ20PSL1</name>
    <dbReference type="NCBI Taxonomy" id="3112953"/>
    <lineage>
        <taxon>Bacteria</taxon>
        <taxon>Bacillati</taxon>
        <taxon>Cyanobacteriota</taxon>
        <taxon>Cyanophyceae</taxon>
        <taxon>Pseudanabaenales</taxon>
        <taxon>Pseudanabaenaceae</taxon>
        <taxon>Limnothrix</taxon>
    </lineage>
</organism>
<proteinExistence type="predicted"/>
<dbReference type="Proteomes" id="UP001604335">
    <property type="component" value="Unassembled WGS sequence"/>
</dbReference>
<evidence type="ECO:0000313" key="2">
    <source>
        <dbReference type="EMBL" id="MFG3816730.1"/>
    </source>
</evidence>
<gene>
    <name evidence="2" type="ORF">VPK24_03700</name>
</gene>
<keyword evidence="3" id="KW-1185">Reference proteome</keyword>
<sequence>MVVVLLLAIALVAWSLHLMQQALSNKEFSLMLAGTLVASAAAALVVVYFLGNSSLRYLLSVDRNAYATYNVPVTASDPLAGMRQSAILADWDRLVEPLQ</sequence>
<feature type="transmembrane region" description="Helical" evidence="1">
    <location>
        <begin position="28"/>
        <end position="50"/>
    </location>
</feature>
<accession>A0ABW7C692</accession>
<evidence type="ECO:0000313" key="3">
    <source>
        <dbReference type="Proteomes" id="UP001604335"/>
    </source>
</evidence>
<keyword evidence="1" id="KW-0812">Transmembrane</keyword>
<keyword evidence="1" id="KW-1133">Transmembrane helix</keyword>
<protein>
    <submittedName>
        <fullName evidence="2">Uncharacterized protein</fullName>
    </submittedName>
</protein>
<dbReference type="EMBL" id="JAZAQF010000021">
    <property type="protein sequence ID" value="MFG3816730.1"/>
    <property type="molecule type" value="Genomic_DNA"/>
</dbReference>
<name>A0ABW7C692_9CYAN</name>